<name>A0A366L1C6_9SPHI</name>
<reference evidence="2 3" key="1">
    <citation type="submission" date="2018-07" db="EMBL/GenBank/DDBJ databases">
        <title>A draft genome of a endophytic bacteria, a new species of Pedobacter.</title>
        <authorList>
            <person name="Zhang Z.D."/>
            <person name="Chen Z.J."/>
        </authorList>
    </citation>
    <scope>NUCLEOTIDE SEQUENCE [LARGE SCALE GENOMIC DNA]</scope>
    <source>
        <strain evidence="2 3">RS10</strain>
    </source>
</reference>
<protein>
    <submittedName>
        <fullName evidence="2">Uncharacterized protein</fullName>
    </submittedName>
</protein>
<feature type="transmembrane region" description="Helical" evidence="1">
    <location>
        <begin position="126"/>
        <end position="144"/>
    </location>
</feature>
<gene>
    <name evidence="2" type="ORF">DRW42_10350</name>
</gene>
<keyword evidence="1" id="KW-1133">Transmembrane helix</keyword>
<keyword evidence="1" id="KW-0472">Membrane</keyword>
<dbReference type="EMBL" id="QNQU01000008">
    <property type="protein sequence ID" value="RBQ07580.1"/>
    <property type="molecule type" value="Genomic_DNA"/>
</dbReference>
<feature type="transmembrane region" description="Helical" evidence="1">
    <location>
        <begin position="92"/>
        <end position="114"/>
    </location>
</feature>
<proteinExistence type="predicted"/>
<dbReference type="RefSeq" id="WP_113948754.1">
    <property type="nucleotide sequence ID" value="NZ_QNQU01000008.1"/>
</dbReference>
<dbReference type="Proteomes" id="UP000252081">
    <property type="component" value="Unassembled WGS sequence"/>
</dbReference>
<sequence length="223" mass="25219">MEHLPISLYILFALTALLTIVLFFKAVGFSKTLTSIFFLWLTIQSLLSISGFYQVIHVMPPRFVLLVLPPIALIVATFFSKKGKAFITGIDIGKLTILHIIRIPVELTLYWLFIHHAVPEMMTFEGRNFDILCGITAPFIYYFGYIKNKLNKKVLLAWNIICLLLLANIVTTAVLSAPFPIQKFAFSQPNIALLYFPFSLLPAFIVPIVLFSHLVSIRKLLGS</sequence>
<keyword evidence="1" id="KW-0812">Transmembrane</keyword>
<feature type="transmembrane region" description="Helical" evidence="1">
    <location>
        <begin position="191"/>
        <end position="215"/>
    </location>
</feature>
<dbReference type="AlphaFoldDB" id="A0A366L1C6"/>
<evidence type="ECO:0000256" key="1">
    <source>
        <dbReference type="SAM" id="Phobius"/>
    </source>
</evidence>
<feature type="transmembrane region" description="Helical" evidence="1">
    <location>
        <begin position="62"/>
        <end position="80"/>
    </location>
</feature>
<dbReference type="OrthoDB" id="675847at2"/>
<feature type="transmembrane region" description="Helical" evidence="1">
    <location>
        <begin position="156"/>
        <end position="179"/>
    </location>
</feature>
<keyword evidence="3" id="KW-1185">Reference proteome</keyword>
<evidence type="ECO:0000313" key="3">
    <source>
        <dbReference type="Proteomes" id="UP000252081"/>
    </source>
</evidence>
<feature type="transmembrane region" description="Helical" evidence="1">
    <location>
        <begin position="6"/>
        <end position="24"/>
    </location>
</feature>
<accession>A0A366L1C6</accession>
<comment type="caution">
    <text evidence="2">The sequence shown here is derived from an EMBL/GenBank/DDBJ whole genome shotgun (WGS) entry which is preliminary data.</text>
</comment>
<feature type="transmembrane region" description="Helical" evidence="1">
    <location>
        <begin position="36"/>
        <end position="56"/>
    </location>
</feature>
<organism evidence="2 3">
    <name type="scientific">Pedobacter miscanthi</name>
    <dbReference type="NCBI Taxonomy" id="2259170"/>
    <lineage>
        <taxon>Bacteria</taxon>
        <taxon>Pseudomonadati</taxon>
        <taxon>Bacteroidota</taxon>
        <taxon>Sphingobacteriia</taxon>
        <taxon>Sphingobacteriales</taxon>
        <taxon>Sphingobacteriaceae</taxon>
        <taxon>Pedobacter</taxon>
    </lineage>
</organism>
<evidence type="ECO:0000313" key="2">
    <source>
        <dbReference type="EMBL" id="RBQ07580.1"/>
    </source>
</evidence>